<feature type="transmembrane region" description="Helical" evidence="8">
    <location>
        <begin position="307"/>
        <end position="326"/>
    </location>
</feature>
<proteinExistence type="inferred from homology"/>
<feature type="transmembrane region" description="Helical" evidence="8">
    <location>
        <begin position="56"/>
        <end position="76"/>
    </location>
</feature>
<feature type="transmembrane region" description="Helical" evidence="8">
    <location>
        <begin position="237"/>
        <end position="267"/>
    </location>
</feature>
<dbReference type="Pfam" id="PF01032">
    <property type="entry name" value="FecCD"/>
    <property type="match status" value="1"/>
</dbReference>
<dbReference type="InterPro" id="IPR037294">
    <property type="entry name" value="ABC_BtuC-like"/>
</dbReference>
<evidence type="ECO:0000256" key="8">
    <source>
        <dbReference type="SAM" id="Phobius"/>
    </source>
</evidence>
<evidence type="ECO:0000313" key="10">
    <source>
        <dbReference type="Proteomes" id="UP001226691"/>
    </source>
</evidence>
<feature type="transmembrane region" description="Helical" evidence="8">
    <location>
        <begin position="148"/>
        <end position="169"/>
    </location>
</feature>
<keyword evidence="4" id="KW-1003">Cell membrane</keyword>
<keyword evidence="7 8" id="KW-0472">Membrane</keyword>
<evidence type="ECO:0000256" key="3">
    <source>
        <dbReference type="ARBA" id="ARBA00022448"/>
    </source>
</evidence>
<evidence type="ECO:0000256" key="6">
    <source>
        <dbReference type="ARBA" id="ARBA00022989"/>
    </source>
</evidence>
<dbReference type="Proteomes" id="UP001226691">
    <property type="component" value="Unassembled WGS sequence"/>
</dbReference>
<feature type="transmembrane region" description="Helical" evidence="8">
    <location>
        <begin position="115"/>
        <end position="136"/>
    </location>
</feature>
<feature type="transmembrane region" description="Helical" evidence="8">
    <location>
        <begin position="279"/>
        <end position="301"/>
    </location>
</feature>
<dbReference type="InterPro" id="IPR000522">
    <property type="entry name" value="ABC_transptr_permease_BtuC"/>
</dbReference>
<gene>
    <name evidence="9" type="ORF">QE412_002786</name>
</gene>
<evidence type="ECO:0000256" key="2">
    <source>
        <dbReference type="ARBA" id="ARBA00007935"/>
    </source>
</evidence>
<dbReference type="PANTHER" id="PTHR30472:SF1">
    <property type="entry name" value="FE(3+) DICITRATE TRANSPORT SYSTEM PERMEASE PROTEIN FECC-RELATED"/>
    <property type="match status" value="1"/>
</dbReference>
<sequence>MARAALLVGAALAVTAVCLTLGLMVGSRGIAPVAVWQALLGTADPEARAIVQDQRLPRTLIGIVGGAALAVAGVVVQGHTRNPLADPGLLGITAGSSLAVVVGISALGLTTPAGYLGAAFGGAALGTIVVVVIGLAASRRRDASPASLVLAGTAVSALLGAITGIILLLDSAALDLFRFWTVGSLSAGRDLDVFLAALVPLAVGGVLAGAHARALDVLVLGDDVAAALGRNLLPTRLLGLVVVTLLVGGATVAIGALGFVGLVAPHLARRVFGEKHEVLLPASAMLGSLLVVVADVIGRVIISPAELPVGVVLAVIGAPALLVIIVRTRKTSA</sequence>
<dbReference type="PANTHER" id="PTHR30472">
    <property type="entry name" value="FERRIC ENTEROBACTIN TRANSPORT SYSTEM PERMEASE PROTEIN"/>
    <property type="match status" value="1"/>
</dbReference>
<organism evidence="9 10">
    <name type="scientific">Microbacterium trichothecenolyticum</name>
    <name type="common">Aureobacterium trichothecenolyticum</name>
    <dbReference type="NCBI Taxonomy" id="69370"/>
    <lineage>
        <taxon>Bacteria</taxon>
        <taxon>Bacillati</taxon>
        <taxon>Actinomycetota</taxon>
        <taxon>Actinomycetes</taxon>
        <taxon>Micrococcales</taxon>
        <taxon>Microbacteriaceae</taxon>
        <taxon>Microbacterium</taxon>
    </lineage>
</organism>
<evidence type="ECO:0000256" key="1">
    <source>
        <dbReference type="ARBA" id="ARBA00004651"/>
    </source>
</evidence>
<dbReference type="EMBL" id="JAUTBF010000001">
    <property type="protein sequence ID" value="MDQ1124213.1"/>
    <property type="molecule type" value="Genomic_DNA"/>
</dbReference>
<comment type="caution">
    <text evidence="9">The sequence shown here is derived from an EMBL/GenBank/DDBJ whole genome shotgun (WGS) entry which is preliminary data.</text>
</comment>
<keyword evidence="10" id="KW-1185">Reference proteome</keyword>
<keyword evidence="6 8" id="KW-1133">Transmembrane helix</keyword>
<comment type="similarity">
    <text evidence="2">Belongs to the binding-protein-dependent transport system permease family. FecCD subfamily.</text>
</comment>
<evidence type="ECO:0000256" key="5">
    <source>
        <dbReference type="ARBA" id="ARBA00022692"/>
    </source>
</evidence>
<dbReference type="Gene3D" id="1.10.3470.10">
    <property type="entry name" value="ABC transporter involved in vitamin B12 uptake, BtuC"/>
    <property type="match status" value="1"/>
</dbReference>
<dbReference type="SUPFAM" id="SSF81345">
    <property type="entry name" value="ABC transporter involved in vitamin B12 uptake, BtuC"/>
    <property type="match status" value="1"/>
</dbReference>
<keyword evidence="3" id="KW-0813">Transport</keyword>
<dbReference type="CDD" id="cd06550">
    <property type="entry name" value="TM_ABC_iron-siderophores_like"/>
    <property type="match status" value="1"/>
</dbReference>
<comment type="subcellular location">
    <subcellularLocation>
        <location evidence="1">Cell membrane</location>
        <topology evidence="1">Multi-pass membrane protein</topology>
    </subcellularLocation>
</comment>
<feature type="transmembrane region" description="Helical" evidence="8">
    <location>
        <begin position="88"/>
        <end position="109"/>
    </location>
</feature>
<evidence type="ECO:0000256" key="7">
    <source>
        <dbReference type="ARBA" id="ARBA00023136"/>
    </source>
</evidence>
<name>A0ABU0TX19_MICTR</name>
<evidence type="ECO:0000313" key="9">
    <source>
        <dbReference type="EMBL" id="MDQ1124213.1"/>
    </source>
</evidence>
<protein>
    <submittedName>
        <fullName evidence="9">Iron complex transport system permease protein</fullName>
    </submittedName>
</protein>
<accession>A0ABU0TX19</accession>
<keyword evidence="5 8" id="KW-0812">Transmembrane</keyword>
<reference evidence="9 10" key="1">
    <citation type="submission" date="2023-07" db="EMBL/GenBank/DDBJ databases">
        <title>Functional and genomic diversity of the sorghum phyllosphere microbiome.</title>
        <authorList>
            <person name="Shade A."/>
        </authorList>
    </citation>
    <scope>NUCLEOTIDE SEQUENCE [LARGE SCALE GENOMIC DNA]</scope>
    <source>
        <strain evidence="9 10">SORGH_AS_1207</strain>
    </source>
</reference>
<evidence type="ECO:0000256" key="4">
    <source>
        <dbReference type="ARBA" id="ARBA00022475"/>
    </source>
</evidence>